<keyword evidence="4 7" id="KW-0560">Oxidoreductase</keyword>
<dbReference type="SUPFAM" id="SSF51905">
    <property type="entry name" value="FAD/NAD(P)-binding domain"/>
    <property type="match status" value="1"/>
</dbReference>
<dbReference type="InterPro" id="IPR036188">
    <property type="entry name" value="FAD/NAD-bd_sf"/>
</dbReference>
<evidence type="ECO:0000256" key="3">
    <source>
        <dbReference type="ARBA" id="ARBA00022827"/>
    </source>
</evidence>
<name>A0A1X7AL70_9GAMM</name>
<gene>
    <name evidence="7" type="primary">livQ_1</name>
    <name evidence="7" type="ORF">EHSB41UT_02787</name>
</gene>
<accession>A0A1X7AL70</accession>
<dbReference type="RefSeq" id="WP_087110905.1">
    <property type="nucleotide sequence ID" value="NZ_CBCSCN010000006.1"/>
</dbReference>
<feature type="domain" description="Glucose-methanol-choline oxidoreductase N-terminal" evidence="5">
    <location>
        <begin position="79"/>
        <end position="297"/>
    </location>
</feature>
<dbReference type="OrthoDB" id="9787779at2"/>
<evidence type="ECO:0000313" key="7">
    <source>
        <dbReference type="EMBL" id="SMA48567.1"/>
    </source>
</evidence>
<dbReference type="Proteomes" id="UP000196573">
    <property type="component" value="Unassembled WGS sequence"/>
</dbReference>
<dbReference type="InterPro" id="IPR007867">
    <property type="entry name" value="GMC_OxRtase_C"/>
</dbReference>
<dbReference type="Pfam" id="PF00732">
    <property type="entry name" value="GMC_oxred_N"/>
    <property type="match status" value="1"/>
</dbReference>
<evidence type="ECO:0000256" key="4">
    <source>
        <dbReference type="ARBA" id="ARBA00023002"/>
    </source>
</evidence>
<keyword evidence="8" id="KW-1185">Reference proteome</keyword>
<dbReference type="Pfam" id="PF05199">
    <property type="entry name" value="GMC_oxred_C"/>
    <property type="match status" value="1"/>
</dbReference>
<dbReference type="AlphaFoldDB" id="A0A1X7AL70"/>
<dbReference type="GO" id="GO:0016614">
    <property type="term" value="F:oxidoreductase activity, acting on CH-OH group of donors"/>
    <property type="evidence" value="ECO:0007669"/>
    <property type="project" value="InterPro"/>
</dbReference>
<dbReference type="PANTHER" id="PTHR46056:SF12">
    <property type="entry name" value="LONG-CHAIN-ALCOHOL OXIDASE"/>
    <property type="match status" value="1"/>
</dbReference>
<protein>
    <submittedName>
        <fullName evidence="7">6'''-hydroxyparomomycin C oxidase</fullName>
        <ecNumber evidence="7">1.1.3.-</ecNumber>
    </submittedName>
</protein>
<evidence type="ECO:0000256" key="1">
    <source>
        <dbReference type="ARBA" id="ARBA00010790"/>
    </source>
</evidence>
<dbReference type="EMBL" id="FWPT01000006">
    <property type="protein sequence ID" value="SMA48567.1"/>
    <property type="molecule type" value="Genomic_DNA"/>
</dbReference>
<comment type="similarity">
    <text evidence="1">Belongs to the GMC oxidoreductase family.</text>
</comment>
<reference evidence="7 8" key="1">
    <citation type="submission" date="2017-03" db="EMBL/GenBank/DDBJ databases">
        <authorList>
            <person name="Afonso C.L."/>
            <person name="Miller P.J."/>
            <person name="Scott M.A."/>
            <person name="Spackman E."/>
            <person name="Goraichik I."/>
            <person name="Dimitrov K.M."/>
            <person name="Suarez D.L."/>
            <person name="Swayne D.E."/>
        </authorList>
    </citation>
    <scope>NUCLEOTIDE SEQUENCE [LARGE SCALE GENOMIC DNA]</scope>
    <source>
        <strain evidence="7">SB41UT1</strain>
    </source>
</reference>
<dbReference type="GO" id="GO:0050660">
    <property type="term" value="F:flavin adenine dinucleotide binding"/>
    <property type="evidence" value="ECO:0007669"/>
    <property type="project" value="InterPro"/>
</dbReference>
<evidence type="ECO:0000259" key="6">
    <source>
        <dbReference type="Pfam" id="PF05199"/>
    </source>
</evidence>
<dbReference type="EC" id="1.1.3.-" evidence="7"/>
<evidence type="ECO:0000313" key="8">
    <source>
        <dbReference type="Proteomes" id="UP000196573"/>
    </source>
</evidence>
<dbReference type="Gene3D" id="3.50.50.60">
    <property type="entry name" value="FAD/NAD(P)-binding domain"/>
    <property type="match status" value="2"/>
</dbReference>
<feature type="domain" description="Glucose-methanol-choline oxidoreductase C-terminal" evidence="6">
    <location>
        <begin position="386"/>
        <end position="515"/>
    </location>
</feature>
<keyword evidence="2" id="KW-0285">Flavoprotein</keyword>
<dbReference type="InterPro" id="IPR000172">
    <property type="entry name" value="GMC_OxRdtase_N"/>
</dbReference>
<proteinExistence type="inferred from homology"/>
<evidence type="ECO:0000259" key="5">
    <source>
        <dbReference type="Pfam" id="PF00732"/>
    </source>
</evidence>
<keyword evidence="3" id="KW-0274">FAD</keyword>
<dbReference type="PANTHER" id="PTHR46056">
    <property type="entry name" value="LONG-CHAIN-ALCOHOL OXIDASE"/>
    <property type="match status" value="1"/>
</dbReference>
<sequence>MAIKDLFAEGVASGWKVHNASRFTEDQTFETDVVIIGTGAGGGTTAEILSQAGLRVLMVEEGHLKSSNDFNMDERDAYSTLYQEAIGRQSKDGAITILQGRAVGGTTVINWTSSFRTPKPTLDFWESEFDVKGCSDAEMASWFEDREERLNVETWQVPPNPNNAVLQRGCEKLGHEWKQIPRNTKGCWNLGYCGTGCPTNAKQSMLVTTIPEALKKNAELLFLARANHLVHDGDTISGLVCHAMDSKCVEPTGKKIFVKAKHYVLSGGSINSPAVLLRSSAPDPYQLTGKRTFLHPVPMSLAIMPEKVDGYYGAPQTIYSNEFLWRDGVSGAMGYKLEVPPLQPKLAAALFRAKGQDLAHDMDDLPNANVMLALLRDGFHEQSQGGKVEIRNDGTPVLDYEITPYIWEGARHALLSMAEIQFAAGAKSVRPHHYGAPHYKSWKEAQTAIESLNLRPYDTLIGSAHVMGGCPMGENKERTLVNSLGEHHYLENLSVIDGSVFPTSIGANPQLSIYGQAVRMATHLKQRLGAPVISTT</sequence>
<organism evidence="7 8">
    <name type="scientific">Parendozoicomonas haliclonae</name>
    <dbReference type="NCBI Taxonomy" id="1960125"/>
    <lineage>
        <taxon>Bacteria</taxon>
        <taxon>Pseudomonadati</taxon>
        <taxon>Pseudomonadota</taxon>
        <taxon>Gammaproteobacteria</taxon>
        <taxon>Oceanospirillales</taxon>
        <taxon>Endozoicomonadaceae</taxon>
        <taxon>Parendozoicomonas</taxon>
    </lineage>
</organism>
<evidence type="ECO:0000256" key="2">
    <source>
        <dbReference type="ARBA" id="ARBA00022630"/>
    </source>
</evidence>